<dbReference type="HOGENOM" id="CLU_012348_7_2_1"/>
<dbReference type="Pfam" id="PF18439">
    <property type="entry name" value="zf_UBZ"/>
    <property type="match status" value="2"/>
</dbReference>
<evidence type="ECO:0000313" key="21">
    <source>
        <dbReference type="EMBL" id="EDW95496.1"/>
    </source>
</evidence>
<feature type="region of interest" description="Disordered" evidence="18">
    <location>
        <begin position="514"/>
        <end position="536"/>
    </location>
</feature>
<keyword evidence="14" id="KW-0234">DNA repair</keyword>
<dbReference type="GO" id="GO:0005657">
    <property type="term" value="C:replication fork"/>
    <property type="evidence" value="ECO:0007669"/>
    <property type="project" value="TreeGrafter"/>
</dbReference>
<evidence type="ECO:0000256" key="2">
    <source>
        <dbReference type="ARBA" id="ARBA00001946"/>
    </source>
</evidence>
<keyword evidence="6 21" id="KW-0808">Transferase</keyword>
<evidence type="ECO:0000259" key="19">
    <source>
        <dbReference type="PROSITE" id="PS50173"/>
    </source>
</evidence>
<evidence type="ECO:0000256" key="4">
    <source>
        <dbReference type="ARBA" id="ARBA00010945"/>
    </source>
</evidence>
<dbReference type="SUPFAM" id="SSF56672">
    <property type="entry name" value="DNA/RNA polymerases"/>
    <property type="match status" value="1"/>
</dbReference>
<dbReference type="GO" id="GO:0008270">
    <property type="term" value="F:zinc ion binding"/>
    <property type="evidence" value="ECO:0007669"/>
    <property type="project" value="UniProtKB-KW"/>
</dbReference>
<feature type="compositionally biased region" description="Basic and acidic residues" evidence="18">
    <location>
        <begin position="749"/>
        <end position="758"/>
    </location>
</feature>
<dbReference type="InterPro" id="IPR036775">
    <property type="entry name" value="DNA_pol_Y-fam_lit_finger_sf"/>
</dbReference>
<gene>
    <name evidence="21" type="primary">Dyak\GE19515</name>
    <name evidence="21" type="synonym">dyak_GLEANR_3375</name>
    <name evidence="21" type="synonym">GE19515</name>
    <name evidence="21" type="ORF">Dyak_GE19515</name>
</gene>
<evidence type="ECO:0000256" key="8">
    <source>
        <dbReference type="ARBA" id="ARBA00022723"/>
    </source>
</evidence>
<feature type="compositionally biased region" description="Low complexity" evidence="18">
    <location>
        <begin position="864"/>
        <end position="888"/>
    </location>
</feature>
<keyword evidence="11" id="KW-0862">Zinc</keyword>
<accession>B4PI48</accession>
<sequence>MASARIHVSMQSKYDRVVLLVDMDCFFCQVEEKQHPEYRNRPLAVVQYNPWRGGGIIAVNYAARAKGVTRHMRGDEAKDLCPEIVLCQVPNIREKADTSKYRDAGKEVANVLQRFTKLLERASVDEAYLDITETVNHRMQQMQSGAFALQPQELVNTFAVGYPNIGDFVNKITNRFANPYMDDERFQMSYDQNDLPAVRQSDIRLLIGASVAGEVRAAVKKETGYECSAGIAHNKILAKLAAGMNKPNKQTILPLAETASFFDSLPVGKIKGLGGKFGEVVCETLGIKFMGQVVKFTEVELQRKFDEKNGTWLFNISRGIDMEAVTPRFYSKSIGCCQKFPGRNNITGLKTLQHWLGELSSEINDRLEKDFIENNRRAKQMVVQYVQDIDGEEVASSRSTALKDYDQESIVRFSLDLIKANTKTFLRPGSESALNNAIKFLGISVGKFETVSSAQNKLQEMFANQAAKKRRISAEEPVQPPKVNMEKKPKQTEEFKMKSFFANYLQVAKKEDAKPDGFSVDPQAATPAEATSKNSFKEDYKQKLHVTARTEAVDEETVLTSTPPEFKKSFFSQYLKQQKSNQGSSISGEDSLDVQGLAEELDAIEAGNSKDFDEDTEEETDTTSDIQMSKSEGLPPDAVQKKDQNTLNDSTGNEVYTKTGIKNSAQLELLPLTEDELKPSTSKRKFDEIENSGSNYKESYVEFAVPNLRTDLLPTIKCDQCGANIPDEAKSLQTHRDHHFAQELSRTLRSNEREERMQGLKKVSLKPTPLKKSKKTTGSGSISNNTAPLTNSITKFLSAKPTQEQASSDPHMQQCTECKAFIKSVDMPEHLDYHVAKNLQRKLNQQDLRTRNAALSKEKTSPAQQKKQSQKKLNSTISASSSGSKTIAQFFSQSN</sequence>
<dbReference type="GO" id="GO:0006302">
    <property type="term" value="P:double-strand break repair"/>
    <property type="evidence" value="ECO:0007669"/>
    <property type="project" value="EnsemblMetazoa"/>
</dbReference>
<dbReference type="Gene3D" id="3.30.1490.100">
    <property type="entry name" value="DNA polymerase, Y-family, little finger domain"/>
    <property type="match status" value="1"/>
</dbReference>
<keyword evidence="15" id="KW-0539">Nucleus</keyword>
<comment type="cofactor">
    <cofactor evidence="1">
        <name>Mn(2+)</name>
        <dbReference type="ChEBI" id="CHEBI:29035"/>
    </cofactor>
</comment>
<evidence type="ECO:0000256" key="6">
    <source>
        <dbReference type="ARBA" id="ARBA00022679"/>
    </source>
</evidence>
<dbReference type="GO" id="GO:0042276">
    <property type="term" value="P:error-prone translesion synthesis"/>
    <property type="evidence" value="ECO:0007669"/>
    <property type="project" value="TreeGrafter"/>
</dbReference>
<evidence type="ECO:0000256" key="5">
    <source>
        <dbReference type="ARBA" id="ARBA00012417"/>
    </source>
</evidence>
<evidence type="ECO:0000256" key="18">
    <source>
        <dbReference type="SAM" id="MobiDB-lite"/>
    </source>
</evidence>
<dbReference type="KEGG" id="dya:Dyak_GE19515"/>
<feature type="region of interest" description="Disordered" evidence="18">
    <location>
        <begin position="604"/>
        <end position="654"/>
    </location>
</feature>
<dbReference type="Gene3D" id="3.30.70.270">
    <property type="match status" value="1"/>
</dbReference>
<dbReference type="GO" id="GO:0009650">
    <property type="term" value="P:UV protection"/>
    <property type="evidence" value="ECO:0007669"/>
    <property type="project" value="EnsemblMetazoa"/>
</dbReference>
<comment type="subcellular location">
    <subcellularLocation>
        <location evidence="3">Nucleus</location>
    </subcellularLocation>
</comment>
<dbReference type="Pfam" id="PF00817">
    <property type="entry name" value="IMS"/>
    <property type="match status" value="1"/>
</dbReference>
<feature type="domain" description="UBZ3-type" evidence="20">
    <location>
        <begin position="711"/>
        <end position="747"/>
    </location>
</feature>
<comment type="catalytic activity">
    <reaction evidence="17">
        <text>DNA(n) + a 2'-deoxyribonucleoside 5'-triphosphate = DNA(n+1) + diphosphate</text>
        <dbReference type="Rhea" id="RHEA:22508"/>
        <dbReference type="Rhea" id="RHEA-COMP:17339"/>
        <dbReference type="Rhea" id="RHEA-COMP:17340"/>
        <dbReference type="ChEBI" id="CHEBI:33019"/>
        <dbReference type="ChEBI" id="CHEBI:61560"/>
        <dbReference type="ChEBI" id="CHEBI:173112"/>
        <dbReference type="EC" id="2.7.7.7"/>
    </reaction>
</comment>
<dbReference type="PIRSF" id="PIRSF036603">
    <property type="entry name" value="DPol_eta"/>
    <property type="match status" value="1"/>
</dbReference>
<evidence type="ECO:0000256" key="17">
    <source>
        <dbReference type="ARBA" id="ARBA00049244"/>
    </source>
</evidence>
<evidence type="ECO:0000256" key="10">
    <source>
        <dbReference type="ARBA" id="ARBA00022771"/>
    </source>
</evidence>
<evidence type="ECO:0000256" key="13">
    <source>
        <dbReference type="ARBA" id="ARBA00022843"/>
    </source>
</evidence>
<evidence type="ECO:0000256" key="7">
    <source>
        <dbReference type="ARBA" id="ARBA00022695"/>
    </source>
</evidence>
<feature type="domain" description="UmuC" evidence="19">
    <location>
        <begin position="18"/>
        <end position="274"/>
    </location>
</feature>
<keyword evidence="22" id="KW-1185">Reference proteome</keyword>
<feature type="compositionally biased region" description="Acidic residues" evidence="18">
    <location>
        <begin position="612"/>
        <end position="622"/>
    </location>
</feature>
<evidence type="ECO:0000256" key="16">
    <source>
        <dbReference type="ARBA" id="ARBA00044975"/>
    </source>
</evidence>
<keyword evidence="12" id="KW-0460">Magnesium</keyword>
<dbReference type="PhylomeDB" id="B4PI48"/>
<protein>
    <recommendedName>
        <fullName evidence="16">DNA polymerase eta</fullName>
        <ecNumber evidence="5">2.7.7.7</ecNumber>
    </recommendedName>
</protein>
<dbReference type="InterPro" id="IPR052230">
    <property type="entry name" value="DNA_polymerase_eta"/>
</dbReference>
<organism evidence="21 22">
    <name type="scientific">Drosophila yakuba</name>
    <name type="common">Fruit fly</name>
    <dbReference type="NCBI Taxonomy" id="7245"/>
    <lineage>
        <taxon>Eukaryota</taxon>
        <taxon>Metazoa</taxon>
        <taxon>Ecdysozoa</taxon>
        <taxon>Arthropoda</taxon>
        <taxon>Hexapoda</taxon>
        <taxon>Insecta</taxon>
        <taxon>Pterygota</taxon>
        <taxon>Neoptera</taxon>
        <taxon>Endopterygota</taxon>
        <taxon>Diptera</taxon>
        <taxon>Brachycera</taxon>
        <taxon>Muscomorpha</taxon>
        <taxon>Ephydroidea</taxon>
        <taxon>Drosophilidae</taxon>
        <taxon>Drosophila</taxon>
        <taxon>Sophophora</taxon>
    </lineage>
</organism>
<keyword evidence="13" id="KW-0832">Ubl conjugation</keyword>
<dbReference type="PROSITE" id="PS50173">
    <property type="entry name" value="UMUC"/>
    <property type="match status" value="1"/>
</dbReference>
<evidence type="ECO:0000256" key="3">
    <source>
        <dbReference type="ARBA" id="ARBA00004123"/>
    </source>
</evidence>
<keyword evidence="10" id="KW-0863">Zinc-finger</keyword>
<feature type="compositionally biased region" description="Polar residues" evidence="18">
    <location>
        <begin position="645"/>
        <end position="654"/>
    </location>
</feature>
<dbReference type="InterPro" id="IPR001126">
    <property type="entry name" value="UmuC"/>
</dbReference>
<feature type="domain" description="UBZ3-type" evidence="20">
    <location>
        <begin position="808"/>
        <end position="842"/>
    </location>
</feature>
<comment type="similarity">
    <text evidence="4">Belongs to the DNA polymerase type-Y family.</text>
</comment>
<dbReference type="OMA" id="MQNKYDR"/>
<dbReference type="FunFam" id="3.40.1170.60:FF:000003">
    <property type="entry name" value="DNA polymerase eta"/>
    <property type="match status" value="1"/>
</dbReference>
<dbReference type="PANTHER" id="PTHR45873">
    <property type="entry name" value="DNA POLYMERASE ETA"/>
    <property type="match status" value="1"/>
</dbReference>
<evidence type="ECO:0000256" key="9">
    <source>
        <dbReference type="ARBA" id="ARBA00022763"/>
    </source>
</evidence>
<dbReference type="AlphaFoldDB" id="B4PI48"/>
<name>B4PI48_DROYA</name>
<dbReference type="Gene3D" id="1.10.150.20">
    <property type="entry name" value="5' to 3' exonuclease, C-terminal subdomain"/>
    <property type="match status" value="1"/>
</dbReference>
<dbReference type="PROSITE" id="PS51907">
    <property type="entry name" value="ZF_UBZ3"/>
    <property type="match status" value="2"/>
</dbReference>
<dbReference type="eggNOG" id="KOG2095">
    <property type="taxonomic scope" value="Eukaryota"/>
</dbReference>
<dbReference type="OrthoDB" id="5723at2759"/>
<dbReference type="InterPro" id="IPR017961">
    <property type="entry name" value="DNA_pol_Y-fam_little_finger"/>
</dbReference>
<dbReference type="InterPro" id="IPR043128">
    <property type="entry name" value="Rev_trsase/Diguanyl_cyclase"/>
</dbReference>
<dbReference type="GO" id="GO:0003887">
    <property type="term" value="F:DNA-directed DNA polymerase activity"/>
    <property type="evidence" value="ECO:0007669"/>
    <property type="project" value="UniProtKB-EC"/>
</dbReference>
<dbReference type="GO" id="GO:0035861">
    <property type="term" value="C:site of double-strand break"/>
    <property type="evidence" value="ECO:0007669"/>
    <property type="project" value="TreeGrafter"/>
</dbReference>
<keyword evidence="9" id="KW-0227">DNA damage</keyword>
<dbReference type="FunFam" id="1.10.150.20:FF:000014">
    <property type="entry name" value="Polymerase (DNA directed), eta"/>
    <property type="match status" value="1"/>
</dbReference>
<evidence type="ECO:0000259" key="20">
    <source>
        <dbReference type="PROSITE" id="PS51907"/>
    </source>
</evidence>
<dbReference type="Pfam" id="PF11799">
    <property type="entry name" value="IMS_C"/>
    <property type="match status" value="1"/>
</dbReference>
<evidence type="ECO:0000256" key="1">
    <source>
        <dbReference type="ARBA" id="ARBA00001936"/>
    </source>
</evidence>
<keyword evidence="7 21" id="KW-0548">Nucleotidyltransferase</keyword>
<evidence type="ECO:0000256" key="14">
    <source>
        <dbReference type="ARBA" id="ARBA00023204"/>
    </source>
</evidence>
<evidence type="ECO:0000256" key="12">
    <source>
        <dbReference type="ARBA" id="ARBA00022842"/>
    </source>
</evidence>
<dbReference type="GO" id="GO:0005634">
    <property type="term" value="C:nucleus"/>
    <property type="evidence" value="ECO:0007669"/>
    <property type="project" value="UniProtKB-SubCell"/>
</dbReference>
<proteinExistence type="inferred from homology"/>
<evidence type="ECO:0000256" key="11">
    <source>
        <dbReference type="ARBA" id="ARBA00022833"/>
    </source>
</evidence>
<dbReference type="Pfam" id="PF21704">
    <property type="entry name" value="POLH-Rev1_HhH"/>
    <property type="match status" value="1"/>
</dbReference>
<evidence type="ECO:0000313" key="22">
    <source>
        <dbReference type="Proteomes" id="UP000002282"/>
    </source>
</evidence>
<feature type="region of interest" description="Disordered" evidence="18">
    <location>
        <begin position="471"/>
        <end position="490"/>
    </location>
</feature>
<dbReference type="Proteomes" id="UP000002282">
    <property type="component" value="Chromosome 3L"/>
</dbReference>
<dbReference type="InterPro" id="IPR043502">
    <property type="entry name" value="DNA/RNA_pol_sf"/>
</dbReference>
<feature type="region of interest" description="Disordered" evidence="18">
    <location>
        <begin position="747"/>
        <end position="788"/>
    </location>
</feature>
<dbReference type="SUPFAM" id="SSF100879">
    <property type="entry name" value="Lesion bypass DNA polymerase (Y-family), little finger domain"/>
    <property type="match status" value="1"/>
</dbReference>
<dbReference type="FunFam" id="3.30.1490.100:FF:000007">
    <property type="entry name" value="DNA polymerase eta"/>
    <property type="match status" value="1"/>
</dbReference>
<reference evidence="21 22" key="1">
    <citation type="journal article" date="2007" name="Nature">
        <title>Evolution of genes and genomes on the Drosophila phylogeny.</title>
        <authorList>
            <consortium name="Drosophila 12 Genomes Consortium"/>
            <person name="Clark A.G."/>
            <person name="Eisen M.B."/>
            <person name="Smith D.R."/>
            <person name="Bergman C.M."/>
            <person name="Oliver B."/>
            <person name="Markow T.A."/>
            <person name="Kaufman T.C."/>
            <person name="Kellis M."/>
            <person name="Gelbart W."/>
            <person name="Iyer V.N."/>
            <person name="Pollard D.A."/>
            <person name="Sackton T.B."/>
            <person name="Larracuente A.M."/>
            <person name="Singh N.D."/>
            <person name="Abad J.P."/>
            <person name="Abt D.N."/>
            <person name="Adryan B."/>
            <person name="Aguade M."/>
            <person name="Akashi H."/>
            <person name="Anderson W.W."/>
            <person name="Aquadro C.F."/>
            <person name="Ardell D.H."/>
            <person name="Arguello R."/>
            <person name="Artieri C.G."/>
            <person name="Barbash D.A."/>
            <person name="Barker D."/>
            <person name="Barsanti P."/>
            <person name="Batterham P."/>
            <person name="Batzoglou S."/>
            <person name="Begun D."/>
            <person name="Bhutkar A."/>
            <person name="Blanco E."/>
            <person name="Bosak S.A."/>
            <person name="Bradley R.K."/>
            <person name="Brand A.D."/>
            <person name="Brent M.R."/>
            <person name="Brooks A.N."/>
            <person name="Brown R.H."/>
            <person name="Butlin R.K."/>
            <person name="Caggese C."/>
            <person name="Calvi B.R."/>
            <person name="Bernardo de Carvalho A."/>
            <person name="Caspi A."/>
            <person name="Castrezana S."/>
            <person name="Celniker S.E."/>
            <person name="Chang J.L."/>
            <person name="Chapple C."/>
            <person name="Chatterji S."/>
            <person name="Chinwalla A."/>
            <person name="Civetta A."/>
            <person name="Clifton S.W."/>
            <person name="Comeron J.M."/>
            <person name="Costello J.C."/>
            <person name="Coyne J.A."/>
            <person name="Daub J."/>
            <person name="David R.G."/>
            <person name="Delcher A.L."/>
            <person name="Delehaunty K."/>
            <person name="Do C.B."/>
            <person name="Ebling H."/>
            <person name="Edwards K."/>
            <person name="Eickbush T."/>
            <person name="Evans J.D."/>
            <person name="Filipski A."/>
            <person name="Findeiss S."/>
            <person name="Freyhult E."/>
            <person name="Fulton L."/>
            <person name="Fulton R."/>
            <person name="Garcia A.C."/>
            <person name="Gardiner A."/>
            <person name="Garfield D.A."/>
            <person name="Garvin B.E."/>
            <person name="Gibson G."/>
            <person name="Gilbert D."/>
            <person name="Gnerre S."/>
            <person name="Godfrey J."/>
            <person name="Good R."/>
            <person name="Gotea V."/>
            <person name="Gravely B."/>
            <person name="Greenberg A.J."/>
            <person name="Griffiths-Jones S."/>
            <person name="Gross S."/>
            <person name="Guigo R."/>
            <person name="Gustafson E.A."/>
            <person name="Haerty W."/>
            <person name="Hahn M.W."/>
            <person name="Halligan D.L."/>
            <person name="Halpern A.L."/>
            <person name="Halter G.M."/>
            <person name="Han M.V."/>
            <person name="Heger A."/>
            <person name="Hillier L."/>
            <person name="Hinrichs A.S."/>
            <person name="Holmes I."/>
            <person name="Hoskins R.A."/>
            <person name="Hubisz M.J."/>
            <person name="Hultmark D."/>
            <person name="Huntley M.A."/>
            <person name="Jaffe D.B."/>
            <person name="Jagadeeshan S."/>
            <person name="Jeck W.R."/>
            <person name="Johnson J."/>
            <person name="Jones C.D."/>
            <person name="Jordan W.C."/>
            <person name="Karpen G.H."/>
            <person name="Kataoka E."/>
            <person name="Keightley P.D."/>
            <person name="Kheradpour P."/>
            <person name="Kirkness E.F."/>
            <person name="Koerich L.B."/>
            <person name="Kristiansen K."/>
            <person name="Kudrna D."/>
            <person name="Kulathinal R.J."/>
            <person name="Kumar S."/>
            <person name="Kwok R."/>
            <person name="Lander E."/>
            <person name="Langley C.H."/>
            <person name="Lapoint R."/>
            <person name="Lazzaro B.P."/>
            <person name="Lee S.J."/>
            <person name="Levesque L."/>
            <person name="Li R."/>
            <person name="Lin C.F."/>
            <person name="Lin M.F."/>
            <person name="Lindblad-Toh K."/>
            <person name="Llopart A."/>
            <person name="Long M."/>
            <person name="Low L."/>
            <person name="Lozovsky E."/>
            <person name="Lu J."/>
            <person name="Luo M."/>
            <person name="Machado C.A."/>
            <person name="Makalowski W."/>
            <person name="Marzo M."/>
            <person name="Matsuda M."/>
            <person name="Matzkin L."/>
            <person name="McAllister B."/>
            <person name="McBride C.S."/>
            <person name="McKernan B."/>
            <person name="McKernan K."/>
            <person name="Mendez-Lago M."/>
            <person name="Minx P."/>
            <person name="Mollenhauer M.U."/>
            <person name="Montooth K."/>
            <person name="Mount S.M."/>
            <person name="Mu X."/>
            <person name="Myers E."/>
            <person name="Negre B."/>
            <person name="Newfeld S."/>
            <person name="Nielsen R."/>
            <person name="Noor M.A."/>
            <person name="O'Grady P."/>
            <person name="Pachter L."/>
            <person name="Papaceit M."/>
            <person name="Parisi M.J."/>
            <person name="Parisi M."/>
            <person name="Parts L."/>
            <person name="Pedersen J.S."/>
            <person name="Pesole G."/>
            <person name="Phillippy A.M."/>
            <person name="Ponting C.P."/>
            <person name="Pop M."/>
            <person name="Porcelli D."/>
            <person name="Powell J.R."/>
            <person name="Prohaska S."/>
            <person name="Pruitt K."/>
            <person name="Puig M."/>
            <person name="Quesneville H."/>
            <person name="Ram K.R."/>
            <person name="Rand D."/>
            <person name="Rasmussen M.D."/>
            <person name="Reed L.K."/>
            <person name="Reenan R."/>
            <person name="Reily A."/>
            <person name="Remington K.A."/>
            <person name="Rieger T.T."/>
            <person name="Ritchie M.G."/>
            <person name="Robin C."/>
            <person name="Rogers Y.H."/>
            <person name="Rohde C."/>
            <person name="Rozas J."/>
            <person name="Rubenfield M.J."/>
            <person name="Ruiz A."/>
            <person name="Russo S."/>
            <person name="Salzberg S.L."/>
            <person name="Sanchez-Gracia A."/>
            <person name="Saranga D.J."/>
            <person name="Sato H."/>
            <person name="Schaeffer S.W."/>
            <person name="Schatz M.C."/>
            <person name="Schlenke T."/>
            <person name="Schwartz R."/>
            <person name="Segarra C."/>
            <person name="Singh R.S."/>
            <person name="Sirot L."/>
            <person name="Sirota M."/>
            <person name="Sisneros N.B."/>
            <person name="Smith C.D."/>
            <person name="Smith T.F."/>
            <person name="Spieth J."/>
            <person name="Stage D.E."/>
            <person name="Stark A."/>
            <person name="Stephan W."/>
            <person name="Strausberg R.L."/>
            <person name="Strempel S."/>
            <person name="Sturgill D."/>
            <person name="Sutton G."/>
            <person name="Sutton G.G."/>
            <person name="Tao W."/>
            <person name="Teichmann S."/>
            <person name="Tobari Y.N."/>
            <person name="Tomimura Y."/>
            <person name="Tsolas J.M."/>
            <person name="Valente V.L."/>
            <person name="Venter E."/>
            <person name="Venter J.C."/>
            <person name="Vicario S."/>
            <person name="Vieira F.G."/>
            <person name="Vilella A.J."/>
            <person name="Villasante A."/>
            <person name="Walenz B."/>
            <person name="Wang J."/>
            <person name="Wasserman M."/>
            <person name="Watts T."/>
            <person name="Wilson D."/>
            <person name="Wilson R.K."/>
            <person name="Wing R.A."/>
            <person name="Wolfner M.F."/>
            <person name="Wong A."/>
            <person name="Wong G.K."/>
            <person name="Wu C.I."/>
            <person name="Wu G."/>
            <person name="Yamamoto D."/>
            <person name="Yang H.P."/>
            <person name="Yang S.P."/>
            <person name="Yorke J.A."/>
            <person name="Yoshida K."/>
            <person name="Zdobnov E."/>
            <person name="Zhang P."/>
            <person name="Zhang Y."/>
            <person name="Zimin A.V."/>
            <person name="Baldwin J."/>
            <person name="Abdouelleil A."/>
            <person name="Abdulkadir J."/>
            <person name="Abebe A."/>
            <person name="Abera B."/>
            <person name="Abreu J."/>
            <person name="Acer S.C."/>
            <person name="Aftuck L."/>
            <person name="Alexander A."/>
            <person name="An P."/>
            <person name="Anderson E."/>
            <person name="Anderson S."/>
            <person name="Arachi H."/>
            <person name="Azer M."/>
            <person name="Bachantsang P."/>
            <person name="Barry A."/>
            <person name="Bayul T."/>
            <person name="Berlin A."/>
            <person name="Bessette D."/>
            <person name="Bloom T."/>
            <person name="Blye J."/>
            <person name="Boguslavskiy L."/>
            <person name="Bonnet C."/>
            <person name="Boukhgalter B."/>
            <person name="Bourzgui I."/>
            <person name="Brown A."/>
            <person name="Cahill P."/>
            <person name="Channer S."/>
            <person name="Cheshatsang Y."/>
            <person name="Chuda L."/>
            <person name="Citroen M."/>
            <person name="Collymore A."/>
            <person name="Cooke P."/>
            <person name="Costello M."/>
            <person name="D'Aco K."/>
            <person name="Daza R."/>
            <person name="De Haan G."/>
            <person name="DeGray S."/>
            <person name="DeMaso C."/>
            <person name="Dhargay N."/>
            <person name="Dooley K."/>
            <person name="Dooley E."/>
            <person name="Doricent M."/>
            <person name="Dorje P."/>
            <person name="Dorjee K."/>
            <person name="Dupes A."/>
            <person name="Elong R."/>
            <person name="Falk J."/>
            <person name="Farina A."/>
            <person name="Faro S."/>
            <person name="Ferguson D."/>
            <person name="Fisher S."/>
            <person name="Foley C.D."/>
            <person name="Franke A."/>
            <person name="Friedrich D."/>
            <person name="Gadbois L."/>
            <person name="Gearin G."/>
            <person name="Gearin C.R."/>
            <person name="Giannoukos G."/>
            <person name="Goode T."/>
            <person name="Graham J."/>
            <person name="Grandbois E."/>
            <person name="Grewal S."/>
            <person name="Gyaltsen K."/>
            <person name="Hafez N."/>
            <person name="Hagos B."/>
            <person name="Hall J."/>
            <person name="Henson C."/>
            <person name="Hollinger A."/>
            <person name="Honan T."/>
            <person name="Huard M.D."/>
            <person name="Hughes L."/>
            <person name="Hurhula B."/>
            <person name="Husby M.E."/>
            <person name="Kamat A."/>
            <person name="Kanga B."/>
            <person name="Kashin S."/>
            <person name="Khazanovich D."/>
            <person name="Kisner P."/>
            <person name="Lance K."/>
            <person name="Lara M."/>
            <person name="Lee W."/>
            <person name="Lennon N."/>
            <person name="Letendre F."/>
            <person name="LeVine R."/>
            <person name="Lipovsky A."/>
            <person name="Liu X."/>
            <person name="Liu J."/>
            <person name="Liu S."/>
            <person name="Lokyitsang T."/>
            <person name="Lokyitsang Y."/>
            <person name="Lubonja R."/>
            <person name="Lui A."/>
            <person name="MacDonald P."/>
            <person name="Magnisalis V."/>
            <person name="Maru K."/>
            <person name="Matthews C."/>
            <person name="McCusker W."/>
            <person name="McDonough S."/>
            <person name="Mehta T."/>
            <person name="Meldrim J."/>
            <person name="Meneus L."/>
            <person name="Mihai O."/>
            <person name="Mihalev A."/>
            <person name="Mihova T."/>
            <person name="Mittelman R."/>
            <person name="Mlenga V."/>
            <person name="Montmayeur A."/>
            <person name="Mulrain L."/>
            <person name="Navidi A."/>
            <person name="Naylor J."/>
            <person name="Negash T."/>
            <person name="Nguyen T."/>
            <person name="Nguyen N."/>
            <person name="Nicol R."/>
            <person name="Norbu C."/>
            <person name="Norbu N."/>
            <person name="Novod N."/>
            <person name="O'Neill B."/>
            <person name="Osman S."/>
            <person name="Markiewicz E."/>
            <person name="Oyono O.L."/>
            <person name="Patti C."/>
            <person name="Phunkhang P."/>
            <person name="Pierre F."/>
            <person name="Priest M."/>
            <person name="Raghuraman S."/>
            <person name="Rege F."/>
            <person name="Reyes R."/>
            <person name="Rise C."/>
            <person name="Rogov P."/>
            <person name="Ross K."/>
            <person name="Ryan E."/>
            <person name="Settipalli S."/>
            <person name="Shea T."/>
            <person name="Sherpa N."/>
            <person name="Shi L."/>
            <person name="Shih D."/>
            <person name="Sparrow T."/>
            <person name="Spaulding J."/>
            <person name="Stalker J."/>
            <person name="Stange-Thomann N."/>
            <person name="Stavropoulos S."/>
            <person name="Stone C."/>
            <person name="Strader C."/>
            <person name="Tesfaye S."/>
            <person name="Thomson T."/>
            <person name="Thoulutsang Y."/>
            <person name="Thoulutsang D."/>
            <person name="Topham K."/>
            <person name="Topping I."/>
            <person name="Tsamla T."/>
            <person name="Vassiliev H."/>
            <person name="Vo A."/>
            <person name="Wangchuk T."/>
            <person name="Wangdi T."/>
            <person name="Weiand M."/>
            <person name="Wilkinson J."/>
            <person name="Wilson A."/>
            <person name="Yadav S."/>
            <person name="Young G."/>
            <person name="Yu Q."/>
            <person name="Zembek L."/>
            <person name="Zhong D."/>
            <person name="Zimmer A."/>
            <person name="Zwirko Z."/>
            <person name="Jaffe D.B."/>
            <person name="Alvarez P."/>
            <person name="Brockman W."/>
            <person name="Butler J."/>
            <person name="Chin C."/>
            <person name="Gnerre S."/>
            <person name="Grabherr M."/>
            <person name="Kleber M."/>
            <person name="Mauceli E."/>
            <person name="MacCallum I."/>
        </authorList>
    </citation>
    <scope>NUCLEOTIDE SEQUENCE [LARGE SCALE GENOMIC DNA]</scope>
    <source>
        <strain evidence="22">Tai18E2 / Tucson 14021-0261.01</strain>
    </source>
</reference>
<dbReference type="PANTHER" id="PTHR45873:SF1">
    <property type="entry name" value="DNA POLYMERASE ETA"/>
    <property type="match status" value="1"/>
</dbReference>
<evidence type="ECO:0000256" key="15">
    <source>
        <dbReference type="ARBA" id="ARBA00023242"/>
    </source>
</evidence>
<reference evidence="21 22" key="2">
    <citation type="journal article" date="2007" name="PLoS Biol.">
        <title>Principles of genome evolution in the Drosophila melanogaster species group.</title>
        <authorList>
            <person name="Ranz J.M."/>
            <person name="Maurin D."/>
            <person name="Chan Y.S."/>
            <person name="von Grotthuss M."/>
            <person name="Hillier L.W."/>
            <person name="Roote J."/>
            <person name="Ashburner M."/>
            <person name="Bergman C.M."/>
        </authorList>
    </citation>
    <scope>NUCLEOTIDE SEQUENCE [LARGE SCALE GENOMIC DNA]</scope>
    <source>
        <strain evidence="22">Tai18E2 / Tucson 14021-0261.01</strain>
    </source>
</reference>
<dbReference type="GO" id="GO:0003684">
    <property type="term" value="F:damaged DNA binding"/>
    <property type="evidence" value="ECO:0007669"/>
    <property type="project" value="InterPro"/>
</dbReference>
<keyword evidence="8" id="KW-0479">Metal-binding</keyword>
<feature type="region of interest" description="Disordered" evidence="18">
    <location>
        <begin position="849"/>
        <end position="895"/>
    </location>
</feature>
<dbReference type="InterPro" id="IPR041298">
    <property type="entry name" value="UBZ3"/>
</dbReference>
<dbReference type="EC" id="2.7.7.7" evidence="5"/>
<dbReference type="Gene3D" id="3.40.1170.60">
    <property type="match status" value="1"/>
</dbReference>
<dbReference type="CDD" id="cd01702">
    <property type="entry name" value="PolY_Pol_eta"/>
    <property type="match status" value="1"/>
</dbReference>
<comment type="cofactor">
    <cofactor evidence="2">
        <name>Mg(2+)</name>
        <dbReference type="ChEBI" id="CHEBI:18420"/>
    </cofactor>
</comment>
<dbReference type="EMBL" id="CM000159">
    <property type="protein sequence ID" value="EDW95496.1"/>
    <property type="molecule type" value="Genomic_DNA"/>
</dbReference>